<proteinExistence type="predicted"/>
<evidence type="ECO:0000313" key="2">
    <source>
        <dbReference type="EMBL" id="MEZ3168503.1"/>
    </source>
</evidence>
<evidence type="ECO:0000313" key="3">
    <source>
        <dbReference type="Proteomes" id="UP001567571"/>
    </source>
</evidence>
<dbReference type="RefSeq" id="WP_343777907.1">
    <property type="nucleotide sequence ID" value="NZ_BAAADQ010000006.1"/>
</dbReference>
<dbReference type="EMBL" id="JBEDNW010000008">
    <property type="protein sequence ID" value="MEZ3168503.1"/>
    <property type="molecule type" value="Genomic_DNA"/>
</dbReference>
<evidence type="ECO:0000256" key="1">
    <source>
        <dbReference type="SAM" id="MobiDB-lite"/>
    </source>
</evidence>
<accession>A0ABV4IPN2</accession>
<protein>
    <submittedName>
        <fullName evidence="2">RiPP</fullName>
    </submittedName>
</protein>
<gene>
    <name evidence="2" type="ORF">ABNG02_14355</name>
</gene>
<feature type="compositionally biased region" description="Polar residues" evidence="1">
    <location>
        <begin position="1"/>
        <end position="10"/>
    </location>
</feature>
<feature type="region of interest" description="Disordered" evidence="1">
    <location>
        <begin position="1"/>
        <end position="51"/>
    </location>
</feature>
<dbReference type="Proteomes" id="UP001567571">
    <property type="component" value="Unassembled WGS sequence"/>
</dbReference>
<organism evidence="2 3">
    <name type="scientific">Halorubrum ejinorense</name>
    <dbReference type="NCBI Taxonomy" id="425309"/>
    <lineage>
        <taxon>Archaea</taxon>
        <taxon>Methanobacteriati</taxon>
        <taxon>Methanobacteriota</taxon>
        <taxon>Stenosarchaea group</taxon>
        <taxon>Halobacteria</taxon>
        <taxon>Halobacteriales</taxon>
        <taxon>Haloferacaceae</taxon>
        <taxon>Halorubrum</taxon>
    </lineage>
</organism>
<sequence length="51" mass="5581">MADNQSTNRYDSPRVTEYGSVEAITEQSNKEGNETDQYSETTPLVGSIVPA</sequence>
<reference evidence="2 3" key="1">
    <citation type="submission" date="2024-06" db="EMBL/GenBank/DDBJ databases">
        <title>Halorubrum miltondacostae sp. nov., a potential PHA producer isolated from an inland solar saltern in Rio Maior, Portugal.</title>
        <authorList>
            <person name="Albuquerque L."/>
            <person name="Viver T."/>
            <person name="Barroso C."/>
            <person name="Claudino R."/>
            <person name="Galvan M."/>
            <person name="Simoes G."/>
            <person name="Lobo Da Cunha A."/>
            <person name="Egas C."/>
        </authorList>
    </citation>
    <scope>NUCLEOTIDE SEQUENCE [LARGE SCALE GENOMIC DNA]</scope>
    <source>
        <strain evidence="2 3">DSM 18646</strain>
    </source>
</reference>
<keyword evidence="3" id="KW-1185">Reference proteome</keyword>
<feature type="compositionally biased region" description="Polar residues" evidence="1">
    <location>
        <begin position="35"/>
        <end position="44"/>
    </location>
</feature>
<name>A0ABV4IPN2_9EURY</name>
<comment type="caution">
    <text evidence="2">The sequence shown here is derived from an EMBL/GenBank/DDBJ whole genome shotgun (WGS) entry which is preliminary data.</text>
</comment>